<name>A0A4Z2FHX6_9TELE</name>
<evidence type="ECO:0000256" key="1">
    <source>
        <dbReference type="SAM" id="MobiDB-lite"/>
    </source>
</evidence>
<proteinExistence type="predicted"/>
<keyword evidence="3" id="KW-1185">Reference proteome</keyword>
<comment type="caution">
    <text evidence="2">The sequence shown here is derived from an EMBL/GenBank/DDBJ whole genome shotgun (WGS) entry which is preliminary data.</text>
</comment>
<organism evidence="2 3">
    <name type="scientific">Liparis tanakae</name>
    <name type="common">Tanaka's snailfish</name>
    <dbReference type="NCBI Taxonomy" id="230148"/>
    <lineage>
        <taxon>Eukaryota</taxon>
        <taxon>Metazoa</taxon>
        <taxon>Chordata</taxon>
        <taxon>Craniata</taxon>
        <taxon>Vertebrata</taxon>
        <taxon>Euteleostomi</taxon>
        <taxon>Actinopterygii</taxon>
        <taxon>Neopterygii</taxon>
        <taxon>Teleostei</taxon>
        <taxon>Neoteleostei</taxon>
        <taxon>Acanthomorphata</taxon>
        <taxon>Eupercaria</taxon>
        <taxon>Perciformes</taxon>
        <taxon>Cottioidei</taxon>
        <taxon>Cottales</taxon>
        <taxon>Liparidae</taxon>
        <taxon>Liparis</taxon>
    </lineage>
</organism>
<protein>
    <submittedName>
        <fullName evidence="2">Uncharacterized protein</fullName>
    </submittedName>
</protein>
<accession>A0A4Z2FHX6</accession>
<dbReference type="AlphaFoldDB" id="A0A4Z2FHX6"/>
<feature type="region of interest" description="Disordered" evidence="1">
    <location>
        <begin position="1"/>
        <end position="22"/>
    </location>
</feature>
<evidence type="ECO:0000313" key="2">
    <source>
        <dbReference type="EMBL" id="TNN40828.1"/>
    </source>
</evidence>
<dbReference type="Proteomes" id="UP000314294">
    <property type="component" value="Unassembled WGS sequence"/>
</dbReference>
<reference evidence="2 3" key="1">
    <citation type="submission" date="2019-03" db="EMBL/GenBank/DDBJ databases">
        <title>First draft genome of Liparis tanakae, snailfish: a comprehensive survey of snailfish specific genes.</title>
        <authorList>
            <person name="Kim W."/>
            <person name="Song I."/>
            <person name="Jeong J.-H."/>
            <person name="Kim D."/>
            <person name="Kim S."/>
            <person name="Ryu S."/>
            <person name="Song J.Y."/>
            <person name="Lee S.K."/>
        </authorList>
    </citation>
    <scope>NUCLEOTIDE SEQUENCE [LARGE SCALE GENOMIC DNA]</scope>
    <source>
        <tissue evidence="2">Muscle</tissue>
    </source>
</reference>
<gene>
    <name evidence="2" type="ORF">EYF80_049001</name>
</gene>
<sequence length="96" mass="10182">MAGSPRGSLSDTTTVKSKEITSTKDVARVHANARYDKDDANQREISFTLKGAQREQVSSRLLAAAPSSAIIGAKARRPEAPAGPRLCQVCVEGSLK</sequence>
<dbReference type="EMBL" id="SRLO01001156">
    <property type="protein sequence ID" value="TNN40828.1"/>
    <property type="molecule type" value="Genomic_DNA"/>
</dbReference>
<evidence type="ECO:0000313" key="3">
    <source>
        <dbReference type="Proteomes" id="UP000314294"/>
    </source>
</evidence>